<dbReference type="InterPro" id="IPR008841">
    <property type="entry name" value="Siphovirus-type_tail_N"/>
</dbReference>
<dbReference type="RefSeq" id="WP_125373962.1">
    <property type="nucleotide sequence ID" value="NZ_RJPS01000015.1"/>
</dbReference>
<organism evidence="3 4">
    <name type="scientific">Streptococcus cristatus</name>
    <dbReference type="NCBI Taxonomy" id="45634"/>
    <lineage>
        <taxon>Bacteria</taxon>
        <taxon>Bacillati</taxon>
        <taxon>Bacillota</taxon>
        <taxon>Bacilli</taxon>
        <taxon>Lactobacillales</taxon>
        <taxon>Streptococcaceae</taxon>
        <taxon>Streptococcus</taxon>
    </lineage>
</organism>
<proteinExistence type="predicted"/>
<dbReference type="Pfam" id="PF22768">
    <property type="entry name" value="SPP1_Dit"/>
    <property type="match status" value="1"/>
</dbReference>
<dbReference type="Pfam" id="PF05709">
    <property type="entry name" value="Sipho_tail"/>
    <property type="match status" value="1"/>
</dbReference>
<gene>
    <name evidence="3" type="ORF">D8792_09890</name>
</gene>
<evidence type="ECO:0000313" key="4">
    <source>
        <dbReference type="Proteomes" id="UP000270868"/>
    </source>
</evidence>
<evidence type="ECO:0000313" key="3">
    <source>
        <dbReference type="EMBL" id="RSJ88327.1"/>
    </source>
</evidence>
<reference evidence="3 4" key="1">
    <citation type="submission" date="2018-11" db="EMBL/GenBank/DDBJ databases">
        <title>Species Designations Belie Phenotypic and Genotypic Heterogeneity in Oral Streptococci.</title>
        <authorList>
            <person name="Velsko I."/>
        </authorList>
    </citation>
    <scope>NUCLEOTIDE SEQUENCE [LARGE SCALE GENOMIC DNA]</scope>
    <source>
        <strain evidence="3 4">A52</strain>
    </source>
</reference>
<feature type="domain" description="Siphovirus-type tail component RIFT-related" evidence="1">
    <location>
        <begin position="23"/>
        <end position="116"/>
    </location>
</feature>
<dbReference type="NCBIfam" id="TIGR01633">
    <property type="entry name" value="phi3626_gp14_N"/>
    <property type="match status" value="1"/>
</dbReference>
<feature type="domain" description="Siphovirus-type tail component C-terminal" evidence="2">
    <location>
        <begin position="411"/>
        <end position="479"/>
    </location>
</feature>
<comment type="caution">
    <text evidence="3">The sequence shown here is derived from an EMBL/GenBank/DDBJ whole genome shotgun (WGS) entry which is preliminary data.</text>
</comment>
<dbReference type="EMBL" id="RJPS01000015">
    <property type="protein sequence ID" value="RSJ88327.1"/>
    <property type="molecule type" value="Genomic_DNA"/>
</dbReference>
<evidence type="ECO:0000259" key="1">
    <source>
        <dbReference type="Pfam" id="PF05709"/>
    </source>
</evidence>
<dbReference type="Proteomes" id="UP000270868">
    <property type="component" value="Unassembled WGS sequence"/>
</dbReference>
<dbReference type="InterPro" id="IPR054738">
    <property type="entry name" value="Siphovirus-type_tail_C"/>
</dbReference>
<protein>
    <submittedName>
        <fullName evidence="3">Phage tail protein</fullName>
    </submittedName>
</protein>
<sequence length="480" mass="54407">MDTIIYNNHDLSEVIRIIEVIRPVGNERSVTTNDAPFLGVNVQDLKIGPKKIKVKFAIHKKTARDAESAKHALASILNTKDPVRITISDEPDKYYLGMAVGAVDMDNVARWFQKGEFDILIPDGVAHAITYKRFDNPKQEGNKLVFDLVNNGNVDAFPVVTVRNNSENGYIGLVNPSGAMELGNREETDLETYKQSEILFDYVTNNGITKGFAAARKESGALRIENNWGRPHLALVPGNNSGTISWDIPVDSSGQRGALNDYLWWRQICWLGAGNQMGLMKINFVDSTGRFIYGVEIYKRWFGLECEYNFLVRGDNGPRLVKKWQFTGTHYDHHNPFNAERGWSDIQRRDDMVQVFWWGTYPQFHIPEIKGIKTAKIQVIISSISNNPMISHLYLDSLVYRKDFVTGIRDVPNRYRPGSTVVIDCENDGITVDGLNKFSDRVHGSSWLKVPPGNSKLEVYCSSWAKNKPTVAVNFEERWL</sequence>
<evidence type="ECO:0000259" key="2">
    <source>
        <dbReference type="Pfam" id="PF22768"/>
    </source>
</evidence>
<dbReference type="InterPro" id="IPR006520">
    <property type="entry name" value="Dit_BPSPP_N"/>
</dbReference>
<name>A0A3R9LZT2_STRCR</name>
<dbReference type="Gene3D" id="2.40.30.200">
    <property type="match status" value="1"/>
</dbReference>
<accession>A0A3R9LZT2</accession>
<dbReference type="AlphaFoldDB" id="A0A3R9LZT2"/>